<evidence type="ECO:0000313" key="6">
    <source>
        <dbReference type="Proteomes" id="UP001501710"/>
    </source>
</evidence>
<keyword evidence="1" id="KW-0808">Transferase</keyword>
<evidence type="ECO:0000313" key="5">
    <source>
        <dbReference type="EMBL" id="GAA4231303.1"/>
    </source>
</evidence>
<proteinExistence type="predicted"/>
<evidence type="ECO:0000256" key="1">
    <source>
        <dbReference type="ARBA" id="ARBA00022679"/>
    </source>
</evidence>
<evidence type="ECO:0000256" key="3">
    <source>
        <dbReference type="SAM" id="MobiDB-lite"/>
    </source>
</evidence>
<dbReference type="CDD" id="cd04301">
    <property type="entry name" value="NAT_SF"/>
    <property type="match status" value="1"/>
</dbReference>
<feature type="region of interest" description="Disordered" evidence="3">
    <location>
        <begin position="1"/>
        <end position="38"/>
    </location>
</feature>
<evidence type="ECO:0000256" key="2">
    <source>
        <dbReference type="ARBA" id="ARBA00023315"/>
    </source>
</evidence>
<feature type="compositionally biased region" description="Pro residues" evidence="3">
    <location>
        <begin position="17"/>
        <end position="34"/>
    </location>
</feature>
<dbReference type="PROSITE" id="PS51186">
    <property type="entry name" value="GNAT"/>
    <property type="match status" value="1"/>
</dbReference>
<dbReference type="SUPFAM" id="SSF55729">
    <property type="entry name" value="Acyl-CoA N-acyltransferases (Nat)"/>
    <property type="match status" value="1"/>
</dbReference>
<gene>
    <name evidence="5" type="ORF">GCM10022254_28110</name>
</gene>
<accession>A0ABP8C012</accession>
<dbReference type="InterPro" id="IPR016181">
    <property type="entry name" value="Acyl_CoA_acyltransferase"/>
</dbReference>
<comment type="caution">
    <text evidence="5">The sequence shown here is derived from an EMBL/GenBank/DDBJ whole genome shotgun (WGS) entry which is preliminary data.</text>
</comment>
<keyword evidence="6" id="KW-1185">Reference proteome</keyword>
<reference evidence="6" key="1">
    <citation type="journal article" date="2019" name="Int. J. Syst. Evol. Microbiol.">
        <title>The Global Catalogue of Microorganisms (GCM) 10K type strain sequencing project: providing services to taxonomists for standard genome sequencing and annotation.</title>
        <authorList>
            <consortium name="The Broad Institute Genomics Platform"/>
            <consortium name="The Broad Institute Genome Sequencing Center for Infectious Disease"/>
            <person name="Wu L."/>
            <person name="Ma J."/>
        </authorList>
    </citation>
    <scope>NUCLEOTIDE SEQUENCE [LARGE SCALE GENOMIC DNA]</scope>
    <source>
        <strain evidence="6">JCM 17440</strain>
    </source>
</reference>
<evidence type="ECO:0000259" key="4">
    <source>
        <dbReference type="PROSITE" id="PS51186"/>
    </source>
</evidence>
<feature type="domain" description="N-acetyltransferase" evidence="4">
    <location>
        <begin position="35"/>
        <end position="173"/>
    </location>
</feature>
<dbReference type="Pfam" id="PF00583">
    <property type="entry name" value="Acetyltransf_1"/>
    <property type="match status" value="1"/>
</dbReference>
<dbReference type="Proteomes" id="UP001501710">
    <property type="component" value="Unassembled WGS sequence"/>
</dbReference>
<dbReference type="InterPro" id="IPR000182">
    <property type="entry name" value="GNAT_dom"/>
</dbReference>
<sequence>MTSGTPVRSHLQASLGAPPPPSPSPSPSPPPPLSPNLRPLAVTDAVALAAPMWDAYRGTPDEADVGDLAGAVREIRLTLNGEYGTFLPTASFVAEHEGRPVAGALVTLYKGVPLLAFLFVAKSHTGHGLGRTLIQAVMHALAAQGHDTVTLAVTRRNHRARRLYESLGFVEIA</sequence>
<organism evidence="5 6">
    <name type="scientific">Actinomadura meridiana</name>
    <dbReference type="NCBI Taxonomy" id="559626"/>
    <lineage>
        <taxon>Bacteria</taxon>
        <taxon>Bacillati</taxon>
        <taxon>Actinomycetota</taxon>
        <taxon>Actinomycetes</taxon>
        <taxon>Streptosporangiales</taxon>
        <taxon>Thermomonosporaceae</taxon>
        <taxon>Actinomadura</taxon>
    </lineage>
</organism>
<dbReference type="EMBL" id="BAABAS010000006">
    <property type="protein sequence ID" value="GAA4231303.1"/>
    <property type="molecule type" value="Genomic_DNA"/>
</dbReference>
<keyword evidence="2" id="KW-0012">Acyltransferase</keyword>
<dbReference type="Gene3D" id="3.40.630.30">
    <property type="match status" value="1"/>
</dbReference>
<dbReference type="RefSeq" id="WP_344895698.1">
    <property type="nucleotide sequence ID" value="NZ_BAABAS010000006.1"/>
</dbReference>
<name>A0ABP8C012_9ACTN</name>
<protein>
    <recommendedName>
        <fullName evidence="4">N-acetyltransferase domain-containing protein</fullName>
    </recommendedName>
</protein>
<dbReference type="InterPro" id="IPR050832">
    <property type="entry name" value="Bact_Acetyltransf"/>
</dbReference>
<dbReference type="PANTHER" id="PTHR43877">
    <property type="entry name" value="AMINOALKYLPHOSPHONATE N-ACETYLTRANSFERASE-RELATED-RELATED"/>
    <property type="match status" value="1"/>
</dbReference>